<dbReference type="AlphaFoldDB" id="A0AAN7MIG1"/>
<name>A0AAN7MIG1_TRANT</name>
<feature type="region of interest" description="Disordered" evidence="1">
    <location>
        <begin position="281"/>
        <end position="302"/>
    </location>
</feature>
<evidence type="ECO:0000259" key="2">
    <source>
        <dbReference type="PROSITE" id="PS50076"/>
    </source>
</evidence>
<evidence type="ECO:0000256" key="1">
    <source>
        <dbReference type="SAM" id="MobiDB-lite"/>
    </source>
</evidence>
<evidence type="ECO:0000313" key="4">
    <source>
        <dbReference type="EMBL" id="KAK4804566.1"/>
    </source>
</evidence>
<comment type="caution">
    <text evidence="4">The sequence shown here is derived from an EMBL/GenBank/DDBJ whole genome shotgun (WGS) entry which is preliminary data.</text>
</comment>
<feature type="domain" description="4Fe-4S ferredoxin-type" evidence="3">
    <location>
        <begin position="172"/>
        <end position="200"/>
    </location>
</feature>
<dbReference type="CDD" id="cd06257">
    <property type="entry name" value="DnaJ"/>
    <property type="match status" value="1"/>
</dbReference>
<dbReference type="PANTHER" id="PTHR45295:SF4">
    <property type="entry name" value="OS06G0474800 PROTEIN"/>
    <property type="match status" value="1"/>
</dbReference>
<dbReference type="PRINTS" id="PR00625">
    <property type="entry name" value="JDOMAIN"/>
</dbReference>
<dbReference type="PROSITE" id="PS50076">
    <property type="entry name" value="DNAJ_2"/>
    <property type="match status" value="1"/>
</dbReference>
<dbReference type="PROSITE" id="PS51379">
    <property type="entry name" value="4FE4S_FER_2"/>
    <property type="match status" value="1"/>
</dbReference>
<dbReference type="SUPFAM" id="SSF54862">
    <property type="entry name" value="4Fe-4S ferredoxins"/>
    <property type="match status" value="1"/>
</dbReference>
<dbReference type="InterPro" id="IPR017896">
    <property type="entry name" value="4Fe4S_Fe-S-bd"/>
</dbReference>
<organism evidence="4 5">
    <name type="scientific">Trapa natans</name>
    <name type="common">Water chestnut</name>
    <dbReference type="NCBI Taxonomy" id="22666"/>
    <lineage>
        <taxon>Eukaryota</taxon>
        <taxon>Viridiplantae</taxon>
        <taxon>Streptophyta</taxon>
        <taxon>Embryophyta</taxon>
        <taxon>Tracheophyta</taxon>
        <taxon>Spermatophyta</taxon>
        <taxon>Magnoliopsida</taxon>
        <taxon>eudicotyledons</taxon>
        <taxon>Gunneridae</taxon>
        <taxon>Pentapetalae</taxon>
        <taxon>rosids</taxon>
        <taxon>malvids</taxon>
        <taxon>Myrtales</taxon>
        <taxon>Lythraceae</taxon>
        <taxon>Trapa</taxon>
    </lineage>
</organism>
<dbReference type="Gene3D" id="3.30.70.20">
    <property type="match status" value="1"/>
</dbReference>
<dbReference type="InterPro" id="IPR001623">
    <property type="entry name" value="DnaJ_domain"/>
</dbReference>
<protein>
    <recommendedName>
        <fullName evidence="6">J domain-containing protein</fullName>
    </recommendedName>
</protein>
<keyword evidence="5" id="KW-1185">Reference proteome</keyword>
<dbReference type="PANTHER" id="PTHR45295">
    <property type="entry name" value="CHAPERONE PROTEIN DNAJ C76, CHLOROPLASTIC"/>
    <property type="match status" value="1"/>
</dbReference>
<reference evidence="4 5" key="1">
    <citation type="journal article" date="2023" name="Hortic Res">
        <title>Pangenome of water caltrop reveals structural variations and asymmetric subgenome divergence after allopolyploidization.</title>
        <authorList>
            <person name="Zhang X."/>
            <person name="Chen Y."/>
            <person name="Wang L."/>
            <person name="Yuan Y."/>
            <person name="Fang M."/>
            <person name="Shi L."/>
            <person name="Lu R."/>
            <person name="Comes H.P."/>
            <person name="Ma Y."/>
            <person name="Chen Y."/>
            <person name="Huang G."/>
            <person name="Zhou Y."/>
            <person name="Zheng Z."/>
            <person name="Qiu Y."/>
        </authorList>
    </citation>
    <scope>NUCLEOTIDE SEQUENCE [LARGE SCALE GENOMIC DNA]</scope>
    <source>
        <strain evidence="4">F231</strain>
    </source>
</reference>
<dbReference type="SMART" id="SM00271">
    <property type="entry name" value="DnaJ"/>
    <property type="match status" value="1"/>
</dbReference>
<feature type="compositionally biased region" description="Polar residues" evidence="1">
    <location>
        <begin position="18"/>
        <end position="27"/>
    </location>
</feature>
<dbReference type="SUPFAM" id="SSF46565">
    <property type="entry name" value="Chaperone J-domain"/>
    <property type="match status" value="1"/>
</dbReference>
<evidence type="ECO:0000313" key="5">
    <source>
        <dbReference type="Proteomes" id="UP001346149"/>
    </source>
</evidence>
<dbReference type="Proteomes" id="UP001346149">
    <property type="component" value="Unassembled WGS sequence"/>
</dbReference>
<dbReference type="Gene3D" id="1.10.287.110">
    <property type="entry name" value="DnaJ domain"/>
    <property type="match status" value="1"/>
</dbReference>
<feature type="region of interest" description="Disordered" evidence="1">
    <location>
        <begin position="1"/>
        <end position="27"/>
    </location>
</feature>
<dbReference type="EMBL" id="JAXQNO010000001">
    <property type="protein sequence ID" value="KAK4804566.1"/>
    <property type="molecule type" value="Genomic_DNA"/>
</dbReference>
<dbReference type="Pfam" id="PF13370">
    <property type="entry name" value="Fer4_13"/>
    <property type="match status" value="1"/>
</dbReference>
<proteinExistence type="predicted"/>
<accession>A0AAN7MIG1</accession>
<feature type="domain" description="J" evidence="2">
    <location>
        <begin position="86"/>
        <end position="156"/>
    </location>
</feature>
<dbReference type="Pfam" id="PF00226">
    <property type="entry name" value="DnaJ"/>
    <property type="match status" value="1"/>
</dbReference>
<evidence type="ECO:0008006" key="6">
    <source>
        <dbReference type="Google" id="ProtNLM"/>
    </source>
</evidence>
<dbReference type="InterPro" id="IPR036869">
    <property type="entry name" value="J_dom_sf"/>
</dbReference>
<evidence type="ECO:0000259" key="3">
    <source>
        <dbReference type="PROSITE" id="PS51379"/>
    </source>
</evidence>
<sequence length="330" mass="37603">MPSRNRAGSLLAHEDTTENQSPNSNRRNMSLVSAHQLRFLCQPRKRHLHSHDTRFIRRKGNEGIMCSSNGGRREMERFRGERSNRRYYELLGVSAGSSLQEIKEAYRKLQKKHHPDIAGQKGHEYCLMLNEAYKVLMKEDLPNDHGSVRMPFGMQGSKPSFYSSWNGPLRSQALFVDENACIGCRECVYHARNTFVMDEDLGSARVKLQYGDDLQKLEVSVELCPVNCIHWVDLEELEILEFLAQPQPKDGYGVFGGGWERPPDVFSAAKSLIKELRHETAANNAHANPKEETPAQAQARQQESVEIKMESFSAIWKLLQVFGLKLGDTK</sequence>
<gene>
    <name evidence="4" type="ORF">SAY86_004383</name>
</gene>